<dbReference type="Gene3D" id="6.10.60.10">
    <property type="match status" value="1"/>
</dbReference>
<evidence type="ECO:0000313" key="10">
    <source>
        <dbReference type="EMBL" id="KAJ2754793.1"/>
    </source>
</evidence>
<evidence type="ECO:0000259" key="8">
    <source>
        <dbReference type="PROSITE" id="PS50075"/>
    </source>
</evidence>
<dbReference type="EMBL" id="JANBUH010000095">
    <property type="protein sequence ID" value="KAJ2754793.1"/>
    <property type="molecule type" value="Genomic_DNA"/>
</dbReference>
<dbReference type="Proteomes" id="UP001140011">
    <property type="component" value="Unassembled WGS sequence"/>
</dbReference>
<accession>A0A9W8LCT6</accession>
<dbReference type="Pfam" id="PF01575">
    <property type="entry name" value="MaoC_dehydratas"/>
    <property type="match status" value="1"/>
</dbReference>
<keyword evidence="4" id="KW-0378">Hydrolase</keyword>
<dbReference type="GO" id="GO:0004321">
    <property type="term" value="F:fatty-acyl-CoA synthase activity"/>
    <property type="evidence" value="ECO:0007669"/>
    <property type="project" value="UniProtKB-EC"/>
</dbReference>
<dbReference type="SMART" id="SM00827">
    <property type="entry name" value="PKS_AT"/>
    <property type="match status" value="1"/>
</dbReference>
<keyword evidence="2" id="KW-0597">Phosphoprotein</keyword>
<keyword evidence="11" id="KW-1185">Reference proteome</keyword>
<dbReference type="Gene3D" id="6.10.250.1930">
    <property type="match status" value="1"/>
</dbReference>
<dbReference type="FunFam" id="3.90.25.70:FF:000001">
    <property type="entry name" value="Fatty acid synthase subunit alpha"/>
    <property type="match status" value="1"/>
</dbReference>
<proteinExistence type="predicted"/>
<dbReference type="Pfam" id="PF18314">
    <property type="entry name" value="FAS_I_H"/>
    <property type="match status" value="1"/>
</dbReference>
<dbReference type="Pfam" id="PF18325">
    <property type="entry name" value="Fas_alpha_ACP"/>
    <property type="match status" value="1"/>
</dbReference>
<dbReference type="InterPro" id="IPR018201">
    <property type="entry name" value="Ketoacyl_synth_AS"/>
</dbReference>
<dbReference type="Gene3D" id="2.40.128.700">
    <property type="match status" value="1"/>
</dbReference>
<dbReference type="SUPFAM" id="SSF52151">
    <property type="entry name" value="FabD/lysophospholipase-like"/>
    <property type="match status" value="2"/>
</dbReference>
<feature type="domain" description="Carrier" evidence="8">
    <location>
        <begin position="2176"/>
        <end position="2255"/>
    </location>
</feature>
<dbReference type="InterPro" id="IPR050830">
    <property type="entry name" value="Fungal_FAS"/>
</dbReference>
<dbReference type="Pfam" id="PF00698">
    <property type="entry name" value="Acyl_transf_1"/>
    <property type="match status" value="1"/>
</dbReference>
<feature type="domain" description="Ketosynthase family 3 (KS3)" evidence="9">
    <location>
        <begin position="3071"/>
        <end position="3594"/>
    </location>
</feature>
<dbReference type="Gene3D" id="3.90.25.70">
    <property type="match status" value="1"/>
</dbReference>
<dbReference type="GO" id="GO:0008897">
    <property type="term" value="F:holo-[acyl-carrier-protein] synthase activity"/>
    <property type="evidence" value="ECO:0007669"/>
    <property type="project" value="InterPro"/>
</dbReference>
<dbReference type="Gene3D" id="6.20.240.10">
    <property type="match status" value="1"/>
</dbReference>
<dbReference type="FunFam" id="1.20.930.70:FF:000001">
    <property type="entry name" value="Fatty acid synthase beta subunit dehydratase"/>
    <property type="match status" value="1"/>
</dbReference>
<dbReference type="Gene3D" id="3.40.47.10">
    <property type="match status" value="1"/>
</dbReference>
<dbReference type="Gene3D" id="3.30.1120.100">
    <property type="match status" value="1"/>
</dbReference>
<dbReference type="CDD" id="cd00828">
    <property type="entry name" value="elong_cond_enzymes"/>
    <property type="match status" value="1"/>
</dbReference>
<reference evidence="10" key="1">
    <citation type="submission" date="2022-07" db="EMBL/GenBank/DDBJ databases">
        <title>Phylogenomic reconstructions and comparative analyses of Kickxellomycotina fungi.</title>
        <authorList>
            <person name="Reynolds N.K."/>
            <person name="Stajich J.E."/>
            <person name="Barry K."/>
            <person name="Grigoriev I.V."/>
            <person name="Crous P."/>
            <person name="Smith M.E."/>
        </authorList>
    </citation>
    <scope>NUCLEOTIDE SEQUENCE</scope>
    <source>
        <strain evidence="10">BCRC 34297</strain>
    </source>
</reference>
<dbReference type="InterPro" id="IPR029069">
    <property type="entry name" value="HotDog_dom_sf"/>
</dbReference>
<evidence type="ECO:0000256" key="2">
    <source>
        <dbReference type="ARBA" id="ARBA00022553"/>
    </source>
</evidence>
<dbReference type="InterPro" id="IPR047224">
    <property type="entry name" value="FAS_alpha_su_C"/>
</dbReference>
<dbReference type="InterPro" id="IPR036291">
    <property type="entry name" value="NAD(P)-bd_dom_sf"/>
</dbReference>
<dbReference type="SUPFAM" id="SSF54637">
    <property type="entry name" value="Thioesterase/thiol ester dehydrase-isomerase"/>
    <property type="match status" value="1"/>
</dbReference>
<dbReference type="Pfam" id="PF22235">
    <property type="entry name" value="FAS1_thioest_ins"/>
    <property type="match status" value="1"/>
</dbReference>
<dbReference type="Gene3D" id="6.10.140.1400">
    <property type="match status" value="1"/>
</dbReference>
<dbReference type="EC" id="2.3.1.86" evidence="10"/>
<dbReference type="InterPro" id="IPR009081">
    <property type="entry name" value="PP-bd_ACP"/>
</dbReference>
<dbReference type="GO" id="GO:0016787">
    <property type="term" value="F:hydrolase activity"/>
    <property type="evidence" value="ECO:0007669"/>
    <property type="project" value="UniProtKB-KW"/>
</dbReference>
<dbReference type="Gene3D" id="3.40.366.10">
    <property type="entry name" value="Malonyl-Coenzyme A Acyl Carrier Protein, domain 2"/>
    <property type="match status" value="3"/>
</dbReference>
<dbReference type="Pfam" id="PF08354">
    <property type="entry name" value="Fas1-AflB-like_hel"/>
    <property type="match status" value="1"/>
</dbReference>
<dbReference type="SUPFAM" id="SSF51412">
    <property type="entry name" value="Inosine monophosphate dehydrogenase (IMPDH)"/>
    <property type="match status" value="1"/>
</dbReference>
<dbReference type="Pfam" id="PF00109">
    <property type="entry name" value="ketoacyl-synt"/>
    <property type="match status" value="1"/>
</dbReference>
<dbReference type="PANTHER" id="PTHR10982:SF21">
    <property type="entry name" value="FATTY ACID SYNTHASE SUBUNIT BETA"/>
    <property type="match status" value="1"/>
</dbReference>
<dbReference type="SUPFAM" id="SSF53901">
    <property type="entry name" value="Thiolase-like"/>
    <property type="match status" value="2"/>
</dbReference>
<keyword evidence="6" id="KW-0560">Oxidoreductase</keyword>
<dbReference type="Gene3D" id="1.20.930.70">
    <property type="match status" value="1"/>
</dbReference>
<dbReference type="Pfam" id="PF17951">
    <property type="entry name" value="FAS_meander"/>
    <property type="match status" value="1"/>
</dbReference>
<dbReference type="Gene3D" id="1.20.1050.120">
    <property type="match status" value="1"/>
</dbReference>
<dbReference type="PROSITE" id="PS00606">
    <property type="entry name" value="KS3_1"/>
    <property type="match status" value="1"/>
</dbReference>
<protein>
    <submittedName>
        <fullName evidence="10">Fatty acid synthase alpha subunit Lsd1</fullName>
        <ecNumber evidence="10">2.3.1.86</ecNumber>
    </submittedName>
</protein>
<evidence type="ECO:0000256" key="1">
    <source>
        <dbReference type="ARBA" id="ARBA00022450"/>
    </source>
</evidence>
<dbReference type="InterPro" id="IPR014030">
    <property type="entry name" value="Ketoacyl_synth_N"/>
</dbReference>
<evidence type="ECO:0000256" key="5">
    <source>
        <dbReference type="ARBA" id="ARBA00022857"/>
    </source>
</evidence>
<dbReference type="PROSITE" id="PS52004">
    <property type="entry name" value="KS3_2"/>
    <property type="match status" value="1"/>
</dbReference>
<dbReference type="GO" id="GO:0004318">
    <property type="term" value="F:enoyl-[acyl-carrier-protein] reductase (NADH) activity"/>
    <property type="evidence" value="ECO:0007669"/>
    <property type="project" value="InterPro"/>
</dbReference>
<dbReference type="GO" id="GO:0006633">
    <property type="term" value="P:fatty acid biosynthetic process"/>
    <property type="evidence" value="ECO:0007669"/>
    <property type="project" value="InterPro"/>
</dbReference>
<dbReference type="OrthoDB" id="4251012at2759"/>
<dbReference type="InterPro" id="IPR014031">
    <property type="entry name" value="Ketoacyl_synth_C"/>
</dbReference>
<dbReference type="Gene3D" id="3.40.50.720">
    <property type="entry name" value="NAD(P)-binding Rossmann-like Domain"/>
    <property type="match status" value="2"/>
</dbReference>
<evidence type="ECO:0000256" key="4">
    <source>
        <dbReference type="ARBA" id="ARBA00022801"/>
    </source>
</evidence>
<keyword evidence="1" id="KW-0596">Phosphopantetheine</keyword>
<gene>
    <name evidence="10" type="primary">fas2_8</name>
    <name evidence="10" type="ORF">GGI19_002152</name>
</gene>
<evidence type="ECO:0000256" key="3">
    <source>
        <dbReference type="ARBA" id="ARBA00022679"/>
    </source>
</evidence>
<keyword evidence="3 10" id="KW-0808">Transferase</keyword>
<dbReference type="PANTHER" id="PTHR10982">
    <property type="entry name" value="MALONYL COA-ACYL CARRIER PROTEIN TRANSACYLASE"/>
    <property type="match status" value="1"/>
</dbReference>
<dbReference type="InterPro" id="IPR040899">
    <property type="entry name" value="Fas_alpha_ACP"/>
</dbReference>
<keyword evidence="10" id="KW-0012">Acyltransferase</keyword>
<name>A0A9W8LCT6_9FUNG</name>
<evidence type="ECO:0000313" key="11">
    <source>
        <dbReference type="Proteomes" id="UP001140011"/>
    </source>
</evidence>
<dbReference type="InterPro" id="IPR001227">
    <property type="entry name" value="Ac_transferase_dom_sf"/>
</dbReference>
<dbReference type="GO" id="GO:0004315">
    <property type="term" value="F:3-oxoacyl-[acyl-carrier-protein] synthase activity"/>
    <property type="evidence" value="ECO:0007669"/>
    <property type="project" value="InterPro"/>
</dbReference>
<dbReference type="InterPro" id="IPR003965">
    <property type="entry name" value="Fatty_acid_synthase"/>
</dbReference>
<dbReference type="SUPFAM" id="SSF51735">
    <property type="entry name" value="NAD(P)-binding Rossmann-fold domains"/>
    <property type="match status" value="1"/>
</dbReference>
<feature type="compositionally biased region" description="Polar residues" evidence="7">
    <location>
        <begin position="2137"/>
        <end position="2148"/>
    </location>
</feature>
<dbReference type="InterPro" id="IPR020841">
    <property type="entry name" value="PKS_Beta-ketoAc_synthase_dom"/>
</dbReference>
<sequence length="3671" mass="400969">MPTFEQIQLERGSVVSTFAVSTAHASSISALANTFRADSAEILSAIELHAAFIQHCIECGSLEAALAVFDAFSQTYGTTASDIHVIVQAQGLDEYAARRVLKGYFSAWSIVNRNGNLPSTRSAAPIPALFAAESTRLMAMFGGQLGVGSYLDEAAWLLDVYRPLLLGFVFHMSAFLHRESLDKRILRMYPQGFDVLHWLTTPDAIPSETYLLSSPICMPLFGLIQLMHVMVLYKTLGISPGELARHFNVAVGHSLGIGIAAAFSTLTDEQSFYDIGEKILGIQLLVGAFPQLQYPIHRQAISATRDASQDVGGEPRPMLSVQGVTRPVLERLIAKFNSRCSSPDEYVYLAVTNSYDRFLVASQAKSAVELAEFLCDESADPDEDQSRIPFPLRKPVITVQYTTISVPYHCVLLESAANMAHAVAVEKEWVLHSGDMQIVVRAGDDGHDIRTETDLTRYLIDSICVLPVDWPQATQFPGATHIVDFGPGGLSGFGMIAYKNIEGMGVPVTCTGVLVSHSSKSYLGSKADLHKLNLADIATVPNWLAEFGPKLVRTAHNDQLHIDTPMSRILGAPTVMVGAMMPTTVNEHFIAAVNEAGYHTELAGGGIILETDLERRIDNLVKLVKPGQGITLNCIYIDQRQWSFQFPALLRMRAKGVPIAGICIGGGVPSLESAASIIDSLRSAGIRHIAFKPNAAGAIRDVVNIAKAHADFPVVLQWTGGRSGGHHSFEDFHQPILETYAAVRTCRNIALIAGSGFGDAEGSLPYITGDWSVAFGRAPMPFDGILLGSRVMVAKEAGTSLAVKELIVAAPGLSDAEWHKSLDSIEGGVTTIVSEYGERNHSLVTRGTVLVKELRNTILSQPPEKHAELLLARKDEIIARLNSDYLRPWFGRKSDGRVVDLEEMTYAEVINRLVELMHVKHQQRWVHESYRRLAYEFIARVERRLGTDLPEMTIMPDLQDVSPLELVQSFTERYSTAESQLLHSEDVQFFIAICKRSGQKPVPFIAVLDVDFGRLLMKDSFWQSEDLDVVPDQDPQRIAIQQGVVSTRFSTTVNEPVKDILGAIYHGHIAVLLSRDYNGDDASVPVVEYIGAQLQATALPADIVVQTTDTVRTYQLPNTQDQLPDLDSWLNALAGPTNSWLRALLTAPTIVEGSSYVDNYVRRALRPRPSKVVTVREDDRQPQALAITNVHGQVDLSIERLSESIELKIFQPTPTGLATLQYRFVYQPAQHLTPIHLVVEGHGNHTQQLYRETWIDNSDAPSAFEDHVDPDALLLGSGFKITEDHVYSMCQVVGNSSQHYLQETDLGLRVPMEFFYYSATPAIMRILASTVFGDGQLGIVHLYNKIELVDGTTPLMVGDTVSSSLRIDGITNTASGKRFKVLGNLSRRGQVVAHIETAFISRNIPVCVEETFERTNGQRFTIQLATANDVTALMAKEWFLSCDKASVRLVPGSQVEFCLDSMYHFKSDDVYSSISTTGRASILVTTGRPVHIANVHFECGTSVKDQVIEYLRRHEVPSTTPLSDGDGYSLVSPSNQELLQVMVPDSNWEYAKVSADGNAIHTNPYIADVAGLPGTITHGLWTSASTRALVECYAANDEPERIRMYRTNFVGMVLPKDQLRTELLHVGMKGGRMLVKGITSKVGGGPVLECTAEIEQPATAYVFTGQGSQEVGMGMELYKESVAARSIWNRADRHMLAKYGVSLLDIVRTNPKELTVHFCSRTGEELQHSYMSLVRSGSNGSGGKGEVVPMFPEITLDSSSYTHRSPTGLLNATQFTQVALVTFAMAAVADMRANSLVQKDAVFAGHSLGEYAALASINSLFTLEDALDICFYRGLLMQSAVERDIQGRSQYGMVAVDPSRSGHGVDESVLATVIEVIGEHSQGLLEVVNYNVRGSQYVVAGTLHQLAVLRLVLDTVAKQSAPNDGDWQAHIALIVSNVLVEPVDSQPVRGRATIPLPGIDVPFHSSQLLPGVNEFRAVLQDKIRPENIDYSALHLRYIPNLTAVPFEVSQQYFSLVHSITGSPVAASILDDWSESAMDNDDDIAKLAATLLVELLAYQFASPVQWIDTQDVLLSRLGVGRLVEIGVSPVLSGMSTKTLKNSPRSGKRVDVLHVERDRDAIYYIQQVQEVAEPAISQPAPSESSVQPELSTPPATTVVVEPATPVVQSSGTAAPLVDVPLQALDVVHAIVAHTTKRSLADVPPQKSIKSLMGGKSTLQNEIVGDLHKEFGSKVPDKAEDLSLQDLAAAIGTFGGNLGKHTQSHLARLFSNKMPGGISLSSSRSTLQSTYGLGPHRQDALLLVALTMEPSGRLSGEAEAKAWLDSVAQAYAAKAGISYAAAATSAGSSSGQAGGPVISSAEMEKMQQKQHEHIRQQIQVLARYAGIDPREGARLAEDEQARAAQLQTKLDSISAELGDELIDGVRPLFDAHKARHFDSSWNWARQEAYELIQQAIANCTAGPTRIIARVDEAALQRLKNRSSPGLLQMIAGSLSILQAAKDESLEPAIQLVSQLHDACTQSLAQPPVYRELSAPTGPQVDIGPDGTVMYSEVLRSDEPSFAAFVEHMRQPTAQGMPPHIHLKKRYESDNMSHSAELSTVYYESLSEICGSGLSFAGKTALVTGCGRGSIGADIVLRLLSGGAKVIVTTSSYSYKTSLFFGDMYRTHGARGSELVVVPFNQASTGDVKQLVDYIYSKTGSTKGLGWDLDYVIPFAAVSDIGSFATNLGSRSELAQRVQLTNVLRLLGTIKDTKEQLGYNTRASLVVLPLSPNHGDFGGDGLYSECKLGLESTFNRWESESWQDYLSIAGAIIGWTRGTSLMAANDWCAKEFETRGVRTFTASEMSFMILGLLRQPVRRLAQREPIWADLSSGMTRFKHMSTVNSNARQAILQKSSAMQHVAREAARDYAAMILRSHSKPDTTVDEGPLAKHKHHFPAPRQYEQLEHLRHLQGMMNLDKVVVITGYGEVGPHGNAETRWEMEAYGEFSLEGCIELAWIMGLIKHFNGTLKATGATYVGWVDAKTEEPVRDIDVKPRYEEFILAHTGIRMIEPELTGGYDPNKRSIMREIQIEHDMEPFEASAEEAQAFKSTNGSKVDIWESTSGGSWLVRFLKGALIRVPMALRGNRLVAGLVPTGWDPKRFGIPDDIAEQVDPVTCYVLVATVEALVRSGITDPYELYKYFHVSEVGSSIGSTIGGGHSLQQVFGNRRLDMNVRNDVVQETFISTVQAWVNMLLMSSSGPVKPVVGACATAALSIDVAIETIQSGKARVMIAGGVEDLFHESSFEFGNMGATSNSVEEFARGRTPLEMSRPCTSTRCGFVEGQGAGIVTLMSATAAIEFGAPIYGVVAMSGTATDKQGRSVPAPGKGVLTSAREIKTGTPPRLLDLNYRRRQMELHMAAVDELRVEELSALAGTVDPLDDKSSTTHASLVDQVEAQYQRQRRSLQDMWSNEFWKNNPAISPLRGCLAVWGLTADDIGLASFHGTSTMANDKNESEVLDTQLGKIGRTLGHVVPAVCQKWLTGHSKGAAACYMLNGVIQSLRTGLIPGNRNADNIDQDLQRFEYVVYPSKSVQTSGIKAGLLKSFGFGQVGGELLILHSDYLLATLTQEQLAEYNAKLQQRDAKSERYWQDTLVGNHPFIQVKSQPPFTAEQEKIVFLDPLARAKYDSKSGEYRF</sequence>
<dbReference type="GO" id="GO:0004312">
    <property type="term" value="F:fatty acid synthase activity"/>
    <property type="evidence" value="ECO:0007669"/>
    <property type="project" value="InterPro"/>
</dbReference>
<dbReference type="InterPro" id="IPR013565">
    <property type="entry name" value="Fas1/AflB-like_central"/>
</dbReference>
<dbReference type="InterPro" id="IPR041550">
    <property type="entry name" value="FASI_helical"/>
</dbReference>
<evidence type="ECO:0000256" key="7">
    <source>
        <dbReference type="SAM" id="MobiDB-lite"/>
    </source>
</evidence>
<dbReference type="InterPro" id="IPR013785">
    <property type="entry name" value="Aldolase_TIM"/>
</dbReference>
<dbReference type="GO" id="GO:0005835">
    <property type="term" value="C:fatty acid synthase complex"/>
    <property type="evidence" value="ECO:0007669"/>
    <property type="project" value="InterPro"/>
</dbReference>
<organism evidence="10 11">
    <name type="scientific">Coemansia pectinata</name>
    <dbReference type="NCBI Taxonomy" id="1052879"/>
    <lineage>
        <taxon>Eukaryota</taxon>
        <taxon>Fungi</taxon>
        <taxon>Fungi incertae sedis</taxon>
        <taxon>Zoopagomycota</taxon>
        <taxon>Kickxellomycotina</taxon>
        <taxon>Kickxellomycetes</taxon>
        <taxon>Kickxellales</taxon>
        <taxon>Kickxellaceae</taxon>
        <taxon>Coemansia</taxon>
    </lineage>
</organism>
<dbReference type="Pfam" id="PF02801">
    <property type="entry name" value="Ketoacyl-synt_C"/>
    <property type="match status" value="1"/>
</dbReference>
<dbReference type="PROSITE" id="PS50075">
    <property type="entry name" value="CARRIER"/>
    <property type="match status" value="1"/>
</dbReference>
<comment type="caution">
    <text evidence="10">The sequence shown here is derived from an EMBL/GenBank/DDBJ whole genome shotgun (WGS) entry which is preliminary data.</text>
</comment>
<dbReference type="GO" id="GO:0019171">
    <property type="term" value="F:(3R)-hydroxyacyl-[acyl-carrier-protein] dehydratase activity"/>
    <property type="evidence" value="ECO:0007669"/>
    <property type="project" value="InterPro"/>
</dbReference>
<dbReference type="InterPro" id="IPR014043">
    <property type="entry name" value="Acyl_transferase_dom"/>
</dbReference>
<keyword evidence="5" id="KW-0521">NADP</keyword>
<dbReference type="PRINTS" id="PR01483">
    <property type="entry name" value="FASYNTHASE"/>
</dbReference>
<dbReference type="Gene3D" id="3.30.70.2490">
    <property type="match status" value="1"/>
</dbReference>
<dbReference type="InterPro" id="IPR016035">
    <property type="entry name" value="Acyl_Trfase/lysoPLipase"/>
</dbReference>
<dbReference type="Gene3D" id="3.10.129.10">
    <property type="entry name" value="Hotdog Thioesterase"/>
    <property type="match status" value="1"/>
</dbReference>
<dbReference type="Gene3D" id="6.10.140.1410">
    <property type="match status" value="1"/>
</dbReference>
<dbReference type="InterPro" id="IPR016039">
    <property type="entry name" value="Thiolase-like"/>
</dbReference>
<dbReference type="CDD" id="cd08950">
    <property type="entry name" value="KR_fFAS_SDR_c_like"/>
    <property type="match status" value="1"/>
</dbReference>
<evidence type="ECO:0000256" key="6">
    <source>
        <dbReference type="ARBA" id="ARBA00023002"/>
    </source>
</evidence>
<dbReference type="InterPro" id="IPR002539">
    <property type="entry name" value="MaoC-like_dom"/>
</dbReference>
<evidence type="ECO:0000259" key="9">
    <source>
        <dbReference type="PROSITE" id="PS52004"/>
    </source>
</evidence>
<feature type="region of interest" description="Disordered" evidence="7">
    <location>
        <begin position="2133"/>
        <end position="2153"/>
    </location>
</feature>
<dbReference type="InterPro" id="IPR040883">
    <property type="entry name" value="FAS_meander"/>
</dbReference>
<dbReference type="Gene3D" id="3.20.20.70">
    <property type="entry name" value="Aldolase class I"/>
    <property type="match status" value="1"/>
</dbReference>